<comment type="subcellular location">
    <subcellularLocation>
        <location evidence="1">Mitochondrion</location>
    </subcellularLocation>
</comment>
<dbReference type="InParanoid" id="A0A1X7TDZ6"/>
<dbReference type="InterPro" id="IPR052571">
    <property type="entry name" value="Mt_RNA_Methyltransferase"/>
</dbReference>
<dbReference type="GO" id="GO:0003735">
    <property type="term" value="F:structural constituent of ribosome"/>
    <property type="evidence" value="ECO:0007669"/>
    <property type="project" value="TreeGrafter"/>
</dbReference>
<dbReference type="Pfam" id="PF09243">
    <property type="entry name" value="Rsm22"/>
    <property type="match status" value="1"/>
</dbReference>
<evidence type="ECO:0000256" key="7">
    <source>
        <dbReference type="ARBA" id="ARBA00045681"/>
    </source>
</evidence>
<keyword evidence="3" id="KW-0809">Transit peptide</keyword>
<dbReference type="GO" id="GO:0008168">
    <property type="term" value="F:methyltransferase activity"/>
    <property type="evidence" value="ECO:0007669"/>
    <property type="project" value="InterPro"/>
</dbReference>
<evidence type="ECO:0000256" key="4">
    <source>
        <dbReference type="ARBA" id="ARBA00023004"/>
    </source>
</evidence>
<dbReference type="GO" id="GO:0005763">
    <property type="term" value="C:mitochondrial small ribosomal subunit"/>
    <property type="evidence" value="ECO:0007669"/>
    <property type="project" value="TreeGrafter"/>
</dbReference>
<keyword evidence="2" id="KW-0479">Metal-binding</keyword>
<evidence type="ECO:0000256" key="5">
    <source>
        <dbReference type="ARBA" id="ARBA00023014"/>
    </source>
</evidence>
<protein>
    <submittedName>
        <fullName evidence="8">Uncharacterized protein</fullName>
    </submittedName>
</protein>
<comment type="function">
    <text evidence="7">Mitochondrial ribosome (mitoribosome) assembly factor. Binds at the interface of the head and body domains of the mitochondrial small ribosomal subunit (mt-SSU), occluding the mRNA channel and preventing compaction of the head domain towards the body. Probable inactive methyltransferase: retains the characteristic folding and ability to bind S-adenosyl-L-methionine, but it probably lost its methyltransferase activity.</text>
</comment>
<reference evidence="9" key="1">
    <citation type="journal article" date="2010" name="Nature">
        <title>The Amphimedon queenslandica genome and the evolution of animal complexity.</title>
        <authorList>
            <person name="Srivastava M."/>
            <person name="Simakov O."/>
            <person name="Chapman J."/>
            <person name="Fahey B."/>
            <person name="Gauthier M.E."/>
            <person name="Mitros T."/>
            <person name="Richards G.S."/>
            <person name="Conaco C."/>
            <person name="Dacre M."/>
            <person name="Hellsten U."/>
            <person name="Larroux C."/>
            <person name="Putnam N.H."/>
            <person name="Stanke M."/>
            <person name="Adamska M."/>
            <person name="Darling A."/>
            <person name="Degnan S.M."/>
            <person name="Oakley T.H."/>
            <person name="Plachetzki D.C."/>
            <person name="Zhai Y."/>
            <person name="Adamski M."/>
            <person name="Calcino A."/>
            <person name="Cummins S.F."/>
            <person name="Goodstein D.M."/>
            <person name="Harris C."/>
            <person name="Jackson D.J."/>
            <person name="Leys S.P."/>
            <person name="Shu S."/>
            <person name="Woodcroft B.J."/>
            <person name="Vervoort M."/>
            <person name="Kosik K.S."/>
            <person name="Manning G."/>
            <person name="Degnan B.M."/>
            <person name="Rokhsar D.S."/>
        </authorList>
    </citation>
    <scope>NUCLEOTIDE SEQUENCE [LARGE SCALE GENOMIC DNA]</scope>
</reference>
<dbReference type="STRING" id="400682.A0A1X7TDZ6"/>
<reference evidence="8" key="2">
    <citation type="submission" date="2017-05" db="UniProtKB">
        <authorList>
            <consortium name="EnsemblMetazoa"/>
        </authorList>
    </citation>
    <scope>IDENTIFICATION</scope>
</reference>
<evidence type="ECO:0000313" key="8">
    <source>
        <dbReference type="EnsemblMetazoa" id="Aqu2.1.12714_001"/>
    </source>
</evidence>
<evidence type="ECO:0000256" key="3">
    <source>
        <dbReference type="ARBA" id="ARBA00022946"/>
    </source>
</evidence>
<dbReference type="AlphaFoldDB" id="A0A1X7TDZ6"/>
<dbReference type="EnsemblMetazoa" id="Aqu2.1.12714_001">
    <property type="protein sequence ID" value="Aqu2.1.12714_001"/>
    <property type="gene ID" value="Aqu2.1.12714"/>
</dbReference>
<keyword evidence="6" id="KW-0496">Mitochondrion</keyword>
<sequence length="212" mass="23755">MILTWRPHGCRLRLLFPFIRFSQSTLPPPPPLTVDTAASNYEEGKGYEEKVVRKKKIKEERVSLPPVPLPPLLGEALRTVLSNYPPKSLIAAGNLISEYIFRDTTVTPPIKYGRRISIGYAASRTQPVYGSTYRVLHELSNIDKGFKPETMLDYGSGLGTAVWAVHSIWGKSVYEYQTIDTSSDMGDLARSLRNGTIHHLLHTVTIIYTAIL</sequence>
<keyword evidence="5" id="KW-0411">Iron-sulfur</keyword>
<name>A0A1X7TDZ6_AMPQE</name>
<dbReference type="EnsemblMetazoa" id="XM_020004561.1">
    <property type="protein sequence ID" value="XP_019860120.1"/>
    <property type="gene ID" value="LOC109588388"/>
</dbReference>
<dbReference type="PANTHER" id="PTHR13184">
    <property type="entry name" value="37S RIBOSOMAL PROTEIN S22"/>
    <property type="match status" value="1"/>
</dbReference>
<evidence type="ECO:0000256" key="1">
    <source>
        <dbReference type="ARBA" id="ARBA00004173"/>
    </source>
</evidence>
<dbReference type="InterPro" id="IPR015324">
    <property type="entry name" value="Ribosomal_Rsm22-like"/>
</dbReference>
<dbReference type="GO" id="GO:0006412">
    <property type="term" value="P:translation"/>
    <property type="evidence" value="ECO:0007669"/>
    <property type="project" value="InterPro"/>
</dbReference>
<keyword evidence="9" id="KW-1185">Reference proteome</keyword>
<dbReference type="Proteomes" id="UP000007879">
    <property type="component" value="Unassembled WGS sequence"/>
</dbReference>
<accession>A0A1X7TDZ6</accession>
<evidence type="ECO:0000256" key="2">
    <source>
        <dbReference type="ARBA" id="ARBA00022723"/>
    </source>
</evidence>
<dbReference type="KEGG" id="aqu:109588388"/>
<dbReference type="eggNOG" id="KOG2539">
    <property type="taxonomic scope" value="Eukaryota"/>
</dbReference>
<dbReference type="PANTHER" id="PTHR13184:SF5">
    <property type="entry name" value="METHYLTRANSFERASE-LIKE PROTEIN 17, MITOCHONDRIAL"/>
    <property type="match status" value="1"/>
</dbReference>
<gene>
    <name evidence="8" type="primary">109588388</name>
</gene>
<dbReference type="GO" id="GO:0051536">
    <property type="term" value="F:iron-sulfur cluster binding"/>
    <property type="evidence" value="ECO:0007669"/>
    <property type="project" value="UniProtKB-KW"/>
</dbReference>
<keyword evidence="4" id="KW-0408">Iron</keyword>
<dbReference type="OrthoDB" id="421327at2759"/>
<proteinExistence type="predicted"/>
<dbReference type="GO" id="GO:0046872">
    <property type="term" value="F:metal ion binding"/>
    <property type="evidence" value="ECO:0007669"/>
    <property type="project" value="UniProtKB-KW"/>
</dbReference>
<evidence type="ECO:0000313" key="9">
    <source>
        <dbReference type="Proteomes" id="UP000007879"/>
    </source>
</evidence>
<evidence type="ECO:0000256" key="6">
    <source>
        <dbReference type="ARBA" id="ARBA00023128"/>
    </source>
</evidence>
<organism evidence="8">
    <name type="scientific">Amphimedon queenslandica</name>
    <name type="common">Sponge</name>
    <dbReference type="NCBI Taxonomy" id="400682"/>
    <lineage>
        <taxon>Eukaryota</taxon>
        <taxon>Metazoa</taxon>
        <taxon>Porifera</taxon>
        <taxon>Demospongiae</taxon>
        <taxon>Heteroscleromorpha</taxon>
        <taxon>Haplosclerida</taxon>
        <taxon>Niphatidae</taxon>
        <taxon>Amphimedon</taxon>
    </lineage>
</organism>